<protein>
    <submittedName>
        <fullName evidence="1">Unannotated protein</fullName>
    </submittedName>
</protein>
<evidence type="ECO:0000313" key="1">
    <source>
        <dbReference type="EMBL" id="CAB4638208.1"/>
    </source>
</evidence>
<dbReference type="EMBL" id="CAEZVY010000023">
    <property type="protein sequence ID" value="CAB4638208.1"/>
    <property type="molecule type" value="Genomic_DNA"/>
</dbReference>
<dbReference type="AlphaFoldDB" id="A0A6J6JNZ5"/>
<dbReference type="InterPro" id="IPR036188">
    <property type="entry name" value="FAD/NAD-bd_sf"/>
</dbReference>
<reference evidence="1" key="1">
    <citation type="submission" date="2020-05" db="EMBL/GenBank/DDBJ databases">
        <authorList>
            <person name="Chiriac C."/>
            <person name="Salcher M."/>
            <person name="Ghai R."/>
            <person name="Kavagutti S V."/>
        </authorList>
    </citation>
    <scope>NUCLEOTIDE SEQUENCE</scope>
</reference>
<dbReference type="Pfam" id="PF13450">
    <property type="entry name" value="NAD_binding_8"/>
    <property type="match status" value="1"/>
</dbReference>
<dbReference type="GO" id="GO:0005829">
    <property type="term" value="C:cytosol"/>
    <property type="evidence" value="ECO:0007669"/>
    <property type="project" value="TreeGrafter"/>
</dbReference>
<organism evidence="1">
    <name type="scientific">freshwater metagenome</name>
    <dbReference type="NCBI Taxonomy" id="449393"/>
    <lineage>
        <taxon>unclassified sequences</taxon>
        <taxon>metagenomes</taxon>
        <taxon>ecological metagenomes</taxon>
    </lineage>
</organism>
<dbReference type="PANTHER" id="PTHR10668">
    <property type="entry name" value="PHYTOENE DEHYDROGENASE"/>
    <property type="match status" value="1"/>
</dbReference>
<dbReference type="PANTHER" id="PTHR10668:SF103">
    <property type="entry name" value="PYRIDINE NUCLEOTIDE-DISULFIDE OXIDOREDUCTASE DOMAIN-CONTAINING PROTEIN 2"/>
    <property type="match status" value="1"/>
</dbReference>
<dbReference type="SUPFAM" id="SSF51905">
    <property type="entry name" value="FAD/NAD(P)-binding domain"/>
    <property type="match status" value="1"/>
</dbReference>
<accession>A0A6J6JNZ5</accession>
<proteinExistence type="predicted"/>
<sequence>MNELVPAHCDVVIVGGGHNGLTAASYLAQAGLSVAVLERLEEWGGAAVSAESFPGVDARLSRYSYLVSLLPQKIIDDLGLQITLAKRRYSSFTPVPGTSEGLLIDNHDADATAESFAALGALEDSEAWSAFYARTRVLAEALFPGVTDPLITRSEAKALLAAREGGSGIWNDFIERPLGEVIESSFTNDVVRGVVLTDGLIGTFAPNHDGNLDANKCFLYHVIGGGTGDWDVPVGGMGAISGAILHAARAAGATLIGGAEVTSVTDDRAVTFLRDGQKHTIQARYVLVNASPEELQHLRGDKISHRAEGAQVKVNMVLTRLPRLADSSITPEQAFGGTFHINETWSQLARAYDDATGLRIPSPLPCEIYCHSLTDPSILSPELAEQGVHTLTVFGLHVPHRLTHAYEPDILRTTLQQAIIDSLNSVLAEPIEGLLLRDANGNPCIETKTTGDLEQALRLPGGNIFHGPLEWPFVEDDEDLGTPAARWGVATDNPGILLCGSGATRGGAVSGIAGHNAAMAVLEIENP</sequence>
<gene>
    <name evidence="1" type="ORF">UFOPK2158_00340</name>
</gene>
<name>A0A6J6JNZ5_9ZZZZ</name>
<dbReference type="Gene3D" id="3.50.50.60">
    <property type="entry name" value="FAD/NAD(P)-binding domain"/>
    <property type="match status" value="2"/>
</dbReference>